<evidence type="ECO:0000313" key="3">
    <source>
        <dbReference type="EMBL" id="MDC7675836.1"/>
    </source>
</evidence>
<name>A0ABT5HI69_9CAUL</name>
<dbReference type="PIRSF" id="PIRSF029218">
    <property type="entry name" value="ParE"/>
    <property type="match status" value="1"/>
</dbReference>
<dbReference type="EMBL" id="JAQQKV010000001">
    <property type="protein sequence ID" value="MDC7675836.1"/>
    <property type="molecule type" value="Genomic_DNA"/>
</dbReference>
<sequence>MAAYKLTADADADFTNIYAYSLETYGERQADTYTSALITGFEIIGSNPFIGRDISSIKPGARCLFHERHSIYYRLDDSGIVIFRILNQTQDPLQQL</sequence>
<dbReference type="InterPro" id="IPR028344">
    <property type="entry name" value="ParE1/4"/>
</dbReference>
<dbReference type="InterPro" id="IPR007712">
    <property type="entry name" value="RelE/ParE_toxin"/>
</dbReference>
<evidence type="ECO:0000256" key="1">
    <source>
        <dbReference type="ARBA" id="ARBA00022649"/>
    </source>
</evidence>
<comment type="caution">
    <text evidence="3">The sequence shown here is derived from an EMBL/GenBank/DDBJ whole genome shotgun (WGS) entry which is preliminary data.</text>
</comment>
<accession>A0ABT5HI69</accession>
<dbReference type="Pfam" id="PF05016">
    <property type="entry name" value="ParE_toxin"/>
    <property type="match status" value="1"/>
</dbReference>
<keyword evidence="4" id="KW-1185">Reference proteome</keyword>
<dbReference type="Gene3D" id="3.30.2310.20">
    <property type="entry name" value="RelE-like"/>
    <property type="match status" value="1"/>
</dbReference>
<evidence type="ECO:0000313" key="4">
    <source>
        <dbReference type="Proteomes" id="UP001218579"/>
    </source>
</evidence>
<reference evidence="3 4" key="1">
    <citation type="submission" date="2023-01" db="EMBL/GenBank/DDBJ databases">
        <title>Novel species of the genus Asticcacaulis isolated from rivers.</title>
        <authorList>
            <person name="Lu H."/>
        </authorList>
    </citation>
    <scope>NUCLEOTIDE SEQUENCE [LARGE SCALE GENOMIC DNA]</scope>
    <source>
        <strain evidence="3 4">LKC15W</strain>
    </source>
</reference>
<dbReference type="RefSeq" id="WP_272744155.1">
    <property type="nucleotide sequence ID" value="NZ_JAQQKV010000001.1"/>
</dbReference>
<protein>
    <recommendedName>
        <fullName evidence="2">Toxin</fullName>
    </recommendedName>
</protein>
<gene>
    <name evidence="3" type="ORF">PQU98_06830</name>
</gene>
<dbReference type="InterPro" id="IPR035093">
    <property type="entry name" value="RelE/ParE_toxin_dom_sf"/>
</dbReference>
<dbReference type="Proteomes" id="UP001218579">
    <property type="component" value="Unassembled WGS sequence"/>
</dbReference>
<proteinExistence type="inferred from homology"/>
<evidence type="ECO:0000256" key="2">
    <source>
        <dbReference type="PIRNR" id="PIRNR029218"/>
    </source>
</evidence>
<comment type="similarity">
    <text evidence="2">Belongs to the RelE toxin family.</text>
</comment>
<keyword evidence="1" id="KW-1277">Toxin-antitoxin system</keyword>
<organism evidence="3 4">
    <name type="scientific">Asticcacaulis machinosus</name>
    <dbReference type="NCBI Taxonomy" id="2984211"/>
    <lineage>
        <taxon>Bacteria</taxon>
        <taxon>Pseudomonadati</taxon>
        <taxon>Pseudomonadota</taxon>
        <taxon>Alphaproteobacteria</taxon>
        <taxon>Caulobacterales</taxon>
        <taxon>Caulobacteraceae</taxon>
        <taxon>Asticcacaulis</taxon>
    </lineage>
</organism>